<feature type="transmembrane region" description="Helical" evidence="5">
    <location>
        <begin position="220"/>
        <end position="240"/>
    </location>
</feature>
<keyword evidence="5" id="KW-1003">Cell membrane</keyword>
<feature type="transmembrane region" description="Helical" evidence="5">
    <location>
        <begin position="113"/>
        <end position="131"/>
    </location>
</feature>
<feature type="transmembrane region" description="Helical" evidence="5">
    <location>
        <begin position="7"/>
        <end position="37"/>
    </location>
</feature>
<dbReference type="InterPro" id="IPR002781">
    <property type="entry name" value="TM_pro_TauE-like"/>
</dbReference>
<accession>A0ABT3Z6M8</accession>
<keyword evidence="2 5" id="KW-0812">Transmembrane</keyword>
<evidence type="ECO:0000256" key="3">
    <source>
        <dbReference type="ARBA" id="ARBA00022989"/>
    </source>
</evidence>
<comment type="similarity">
    <text evidence="5">Belongs to the 4-toluene sulfonate uptake permease (TSUP) (TC 2.A.102) family.</text>
</comment>
<dbReference type="PANTHER" id="PTHR43483:SF3">
    <property type="entry name" value="MEMBRANE TRANSPORTER PROTEIN HI_0806-RELATED"/>
    <property type="match status" value="1"/>
</dbReference>
<dbReference type="PANTHER" id="PTHR43483">
    <property type="entry name" value="MEMBRANE TRANSPORTER PROTEIN HI_0806-RELATED"/>
    <property type="match status" value="1"/>
</dbReference>
<feature type="transmembrane region" description="Helical" evidence="5">
    <location>
        <begin position="57"/>
        <end position="75"/>
    </location>
</feature>
<sequence>MPPVGELVLFALALSGAAVVAGVLAGLFGIGGGAILVPVFYQVFGLIGIDDAVRMHLSVGTSLAIIAPTSVRSFMAHKARGTVDLDLLRSWILPVPCGVIAASLIAASVSSSALRGIFAGIALLLGIRMLLNKQGWRLGADLPPNPVRAMVGALIGLLSGLMGIGGGVLNNTFMTLFGRPVHQAVSTSSGVGVLIAIPGLFGYIWAGWGAAGLPPFSTGYINWVMMAVVIPITLIVAPLGVRLAHALDKRQIEIGFGLFMLLVAARFIFSLI</sequence>
<evidence type="ECO:0000256" key="1">
    <source>
        <dbReference type="ARBA" id="ARBA00004141"/>
    </source>
</evidence>
<keyword evidence="3 5" id="KW-1133">Transmembrane helix</keyword>
<dbReference type="Proteomes" id="UP001073227">
    <property type="component" value="Unassembled WGS sequence"/>
</dbReference>
<evidence type="ECO:0000256" key="5">
    <source>
        <dbReference type="RuleBase" id="RU363041"/>
    </source>
</evidence>
<evidence type="ECO:0000313" key="6">
    <source>
        <dbReference type="EMBL" id="MCY0147400.1"/>
    </source>
</evidence>
<feature type="transmembrane region" description="Helical" evidence="5">
    <location>
        <begin position="151"/>
        <end position="169"/>
    </location>
</feature>
<feature type="transmembrane region" description="Helical" evidence="5">
    <location>
        <begin position="87"/>
        <end position="107"/>
    </location>
</feature>
<dbReference type="RefSeq" id="WP_267653005.1">
    <property type="nucleotide sequence ID" value="NZ_JAOVZR010000001.1"/>
</dbReference>
<dbReference type="EMBL" id="JAOVZR010000001">
    <property type="protein sequence ID" value="MCY0147400.1"/>
    <property type="molecule type" value="Genomic_DNA"/>
</dbReference>
<organism evidence="6 7">
    <name type="scientific">Hoeflea algicola</name>
    <dbReference type="NCBI Taxonomy" id="2983763"/>
    <lineage>
        <taxon>Bacteria</taxon>
        <taxon>Pseudomonadati</taxon>
        <taxon>Pseudomonadota</taxon>
        <taxon>Alphaproteobacteria</taxon>
        <taxon>Hyphomicrobiales</taxon>
        <taxon>Rhizobiaceae</taxon>
        <taxon>Hoeflea</taxon>
    </lineage>
</organism>
<comment type="caution">
    <text evidence="6">The sequence shown here is derived from an EMBL/GenBank/DDBJ whole genome shotgun (WGS) entry which is preliminary data.</text>
</comment>
<evidence type="ECO:0000313" key="7">
    <source>
        <dbReference type="Proteomes" id="UP001073227"/>
    </source>
</evidence>
<dbReference type="Pfam" id="PF01925">
    <property type="entry name" value="TauE"/>
    <property type="match status" value="1"/>
</dbReference>
<evidence type="ECO:0000256" key="2">
    <source>
        <dbReference type="ARBA" id="ARBA00022692"/>
    </source>
</evidence>
<gene>
    <name evidence="6" type="ORF">OEG84_06665</name>
</gene>
<keyword evidence="7" id="KW-1185">Reference proteome</keyword>
<proteinExistence type="inferred from homology"/>
<keyword evidence="4 5" id="KW-0472">Membrane</keyword>
<feature type="transmembrane region" description="Helical" evidence="5">
    <location>
        <begin position="252"/>
        <end position="269"/>
    </location>
</feature>
<feature type="transmembrane region" description="Helical" evidence="5">
    <location>
        <begin position="189"/>
        <end position="208"/>
    </location>
</feature>
<name>A0ABT3Z6M8_9HYPH</name>
<comment type="subcellular location">
    <subcellularLocation>
        <location evidence="5">Cell membrane</location>
        <topology evidence="5">Multi-pass membrane protein</topology>
    </subcellularLocation>
    <subcellularLocation>
        <location evidence="1">Membrane</location>
        <topology evidence="1">Multi-pass membrane protein</topology>
    </subcellularLocation>
</comment>
<evidence type="ECO:0000256" key="4">
    <source>
        <dbReference type="ARBA" id="ARBA00023136"/>
    </source>
</evidence>
<reference evidence="6" key="1">
    <citation type="submission" date="2022-10" db="EMBL/GenBank/DDBJ databases">
        <title>Hoeflea sp. G2-23, isolated from marine algae.</title>
        <authorList>
            <person name="Kristyanto S."/>
            <person name="Kim J.M."/>
            <person name="Jeon C.O."/>
        </authorList>
    </citation>
    <scope>NUCLEOTIDE SEQUENCE</scope>
    <source>
        <strain evidence="6">G2-23</strain>
    </source>
</reference>
<protein>
    <recommendedName>
        <fullName evidence="5">Probable membrane transporter protein</fullName>
    </recommendedName>
</protein>